<feature type="region of interest" description="Disordered" evidence="1">
    <location>
        <begin position="264"/>
        <end position="293"/>
    </location>
</feature>
<evidence type="ECO:0000313" key="4">
    <source>
        <dbReference type="Proteomes" id="UP000001879"/>
    </source>
</evidence>
<feature type="compositionally biased region" description="Low complexity" evidence="1">
    <location>
        <begin position="267"/>
        <end position="277"/>
    </location>
</feature>
<dbReference type="PATRIC" id="fig|547559.17.peg.2708"/>
<dbReference type="GeneID" id="8826173"/>
<dbReference type="InterPro" id="IPR011047">
    <property type="entry name" value="Quinoprotein_ADH-like_sf"/>
</dbReference>
<keyword evidence="4" id="KW-1185">Reference proteome</keyword>
<organism evidence="2 4">
    <name type="scientific">Natrialba magadii (strain ATCC 43099 / DSM 3394 / CCM 3739 / CIP 104546 / IAM 13178 / JCM 8861 / NBRC 102185 / NCIMB 2190 / MS3)</name>
    <name type="common">Natronobacterium magadii</name>
    <dbReference type="NCBI Taxonomy" id="547559"/>
    <lineage>
        <taxon>Archaea</taxon>
        <taxon>Methanobacteriati</taxon>
        <taxon>Methanobacteriota</taxon>
        <taxon>Stenosarchaea group</taxon>
        <taxon>Halobacteria</taxon>
        <taxon>Halobacteriales</taxon>
        <taxon>Natrialbaceae</taxon>
        <taxon>Natrialba</taxon>
    </lineage>
</organism>
<reference evidence="2 4" key="2">
    <citation type="journal article" date="2012" name="BMC Genomics">
        <title>A comparative genomics perspective on the genetic content of the alkaliphilic haloarchaeon Natrialba magadii ATCC 43099T.</title>
        <authorList>
            <person name="Siddaramappa S."/>
            <person name="Challacombe J.F."/>
            <person name="Decastro R.E."/>
            <person name="Pfeiffer F."/>
            <person name="Sastre D.E."/>
            <person name="Gimenez M.I."/>
            <person name="Paggi R.A."/>
            <person name="Detter J.C."/>
            <person name="Davenport K.W."/>
            <person name="Goodwin L.A."/>
            <person name="Kyrpides N."/>
            <person name="Tapia R."/>
            <person name="Pitluck S."/>
            <person name="Lucas S."/>
            <person name="Woyke T."/>
            <person name="Maupin-Furlow J.A."/>
        </authorList>
    </citation>
    <scope>NUCLEOTIDE SEQUENCE [LARGE SCALE GENOMIC DNA]</scope>
    <source>
        <strain evidence="2">ATCC 43099</strain>
        <strain evidence="4">ATCC 43099 / DSM 3394 / CCM 3739 / CIP 104546 / IAM 13178 / JCM 8861 / NBRC 102185 / NCIMB 2190 / MS3</strain>
    </source>
</reference>
<dbReference type="EMBL" id="CP001932">
    <property type="protein sequence ID" value="ADD06859.1"/>
    <property type="molecule type" value="Genomic_DNA"/>
</dbReference>
<evidence type="ECO:0000256" key="1">
    <source>
        <dbReference type="SAM" id="MobiDB-lite"/>
    </source>
</evidence>
<dbReference type="AlphaFoldDB" id="D3SSL4"/>
<dbReference type="RefSeq" id="WP_004215916.1">
    <property type="nucleotide sequence ID" value="NC_013922.1"/>
</dbReference>
<dbReference type="OrthoDB" id="98274at2157"/>
<dbReference type="KEGG" id="nmg:Nmag_3309"/>
<dbReference type="STRING" id="547559.Nmag_3309"/>
<evidence type="ECO:0000313" key="2">
    <source>
        <dbReference type="EMBL" id="ADD06859.1"/>
    </source>
</evidence>
<protein>
    <submittedName>
        <fullName evidence="2">Uncharacterized protein</fullName>
    </submittedName>
</protein>
<reference evidence="2" key="4">
    <citation type="submission" date="2016-09" db="EMBL/GenBank/DDBJ databases">
        <authorList>
            <person name="Pfeiffer F."/>
        </authorList>
    </citation>
    <scope>NUCLEOTIDE SEQUENCE</scope>
    <source>
        <strain evidence="2">ATCC 43099</strain>
    </source>
</reference>
<dbReference type="Proteomes" id="UP000001879">
    <property type="component" value="Chromosome"/>
</dbReference>
<dbReference type="HOGENOM" id="CLU_948692_0_0_2"/>
<reference evidence="4" key="1">
    <citation type="submission" date="2010-02" db="EMBL/GenBank/DDBJ databases">
        <title>Complete sequence of chromosome of Natrialba magadii ATCC 43099.</title>
        <authorList>
            <consortium name="US DOE Joint Genome Institute"/>
            <person name="Lucas S."/>
            <person name="Copeland A."/>
            <person name="Lapidus A."/>
            <person name="Cheng J.-F."/>
            <person name="Bruce D."/>
            <person name="Goodwin L."/>
            <person name="Pitluck S."/>
            <person name="Davenport K."/>
            <person name="Saunders E."/>
            <person name="Detter J.C."/>
            <person name="Han C."/>
            <person name="Tapia R."/>
            <person name="Land M."/>
            <person name="Hauser L."/>
            <person name="Kyrpides N."/>
            <person name="Mikhailova N."/>
            <person name="De Castro R.E."/>
            <person name="Maupin-Furlow J.A."/>
            <person name="Woyke T."/>
        </authorList>
    </citation>
    <scope>NUCLEOTIDE SEQUENCE [LARGE SCALE GENOMIC DNA]</scope>
    <source>
        <strain evidence="4">ATCC 43099 / DSM 3394 / CCM 3739 / CIP 104546 / IAM 13178 / JCM 8861 / NBRC 102185 / NCIMB 2190 / MS3</strain>
    </source>
</reference>
<dbReference type="PaxDb" id="547559-Nmag_3309"/>
<reference evidence="3 5" key="3">
    <citation type="journal article" date="2014" name="PLoS Genet.">
        <title>Phylogenetically driven sequencing of extremely halophilic archaea reveals strategies for static and dynamic osmo-response.</title>
        <authorList>
            <person name="Becker E.A."/>
            <person name="Seitzer P.M."/>
            <person name="Tritt A."/>
            <person name="Larsen D."/>
            <person name="Krusor M."/>
            <person name="Yao A.I."/>
            <person name="Wu D."/>
            <person name="Madern D."/>
            <person name="Eisen J.A."/>
            <person name="Darling A.E."/>
            <person name="Facciotti M.T."/>
        </authorList>
    </citation>
    <scope>NUCLEOTIDE SEQUENCE [LARGE SCALE GENOMIC DNA]</scope>
    <source>
        <strain evidence="5">ATCC 43099 / DSM 3394 / CCM 3739 / CIP 104546 / IAM 13178 / JCM 8861 / NBRC 102185 / NCIMB 2190 / MS3</strain>
        <strain evidence="3">MS-3</strain>
    </source>
</reference>
<accession>D3SSL4</accession>
<name>D3SSL4_NATMM</name>
<sequence length="293" mass="30908">MAAVGNRYVAVGIESENRRLPSAISIADSGDLEWRWQHPADERGTTWAVTALGADVVLVGSLRVDNQDGETPWIARVDANGETVWETFLWDEADDARLTTVTRGPDETVFVAGTSEGGEIGSFAVDDHDGDVQWRRTTDETVSELEDVEALGDGYALVGSRETDDGTAAWVGVLAQDGETVWTTTLTEERRTTGTSICETADGGLLVGGETRNDASRAWLAKLGGDAEVEDRWEMPSPSLPGWVTPFVAGIGIGGGVAGVLARRRSGATASATAGASDQTDDPSNDANPKSSP</sequence>
<proteinExistence type="predicted"/>
<dbReference type="SUPFAM" id="SSF50998">
    <property type="entry name" value="Quinoprotein alcohol dehydrogenase-like"/>
    <property type="match status" value="1"/>
</dbReference>
<dbReference type="eggNOG" id="arCOG02559">
    <property type="taxonomic scope" value="Archaea"/>
</dbReference>
<gene>
    <name evidence="2" type="ordered locus">Nmag_3309</name>
    <name evidence="3" type="ORF">C500_13686</name>
</gene>
<dbReference type="Proteomes" id="UP000011543">
    <property type="component" value="Unassembled WGS sequence"/>
</dbReference>
<evidence type="ECO:0000313" key="5">
    <source>
        <dbReference type="Proteomes" id="UP000011543"/>
    </source>
</evidence>
<dbReference type="EMBL" id="AOHS01000043">
    <property type="protein sequence ID" value="ELY28213.1"/>
    <property type="molecule type" value="Genomic_DNA"/>
</dbReference>
<evidence type="ECO:0000313" key="3">
    <source>
        <dbReference type="EMBL" id="ELY28213.1"/>
    </source>
</evidence>